<keyword evidence="2" id="KW-1185">Reference proteome</keyword>
<reference evidence="3" key="2">
    <citation type="submission" date="2016-11" db="UniProtKB">
        <authorList>
            <consortium name="WormBaseParasite"/>
        </authorList>
    </citation>
    <scope>IDENTIFICATION</scope>
</reference>
<evidence type="ECO:0000313" key="2">
    <source>
        <dbReference type="Proteomes" id="UP000095285"/>
    </source>
</evidence>
<dbReference type="AlphaFoldDB" id="A0A1I7VTU3"/>
<name>A0A1I7VTU3_LOALO</name>
<protein>
    <submittedName>
        <fullName evidence="3">Uncharacterized protein</fullName>
    </submittedName>
</protein>
<sequence length="80" mass="8572">MGDKYEDLGPANALPPPPPQPQQVFPTALSSQASQDRTELRSAQIGPSGIKGAAKGKQPKKALVDEDEEEGGCYFQYNIL</sequence>
<dbReference type="Proteomes" id="UP000095285">
    <property type="component" value="Unassembled WGS sequence"/>
</dbReference>
<feature type="compositionally biased region" description="Polar residues" evidence="1">
    <location>
        <begin position="24"/>
        <end position="35"/>
    </location>
</feature>
<evidence type="ECO:0000256" key="1">
    <source>
        <dbReference type="SAM" id="MobiDB-lite"/>
    </source>
</evidence>
<dbReference type="WBParaSite" id="EN70_6203">
    <property type="protein sequence ID" value="EN70_6203"/>
    <property type="gene ID" value="EN70_6203"/>
</dbReference>
<proteinExistence type="predicted"/>
<feature type="region of interest" description="Disordered" evidence="1">
    <location>
        <begin position="1"/>
        <end position="68"/>
    </location>
</feature>
<evidence type="ECO:0000313" key="3">
    <source>
        <dbReference type="WBParaSite" id="EN70_6203"/>
    </source>
</evidence>
<organism evidence="2 3">
    <name type="scientific">Loa loa</name>
    <name type="common">Eye worm</name>
    <name type="synonym">Filaria loa</name>
    <dbReference type="NCBI Taxonomy" id="7209"/>
    <lineage>
        <taxon>Eukaryota</taxon>
        <taxon>Metazoa</taxon>
        <taxon>Ecdysozoa</taxon>
        <taxon>Nematoda</taxon>
        <taxon>Chromadorea</taxon>
        <taxon>Rhabditida</taxon>
        <taxon>Spirurina</taxon>
        <taxon>Spiruromorpha</taxon>
        <taxon>Filarioidea</taxon>
        <taxon>Onchocercidae</taxon>
        <taxon>Loa</taxon>
    </lineage>
</organism>
<accession>A0A1I7VTU3</accession>
<reference evidence="2" key="1">
    <citation type="submission" date="2012-04" db="EMBL/GenBank/DDBJ databases">
        <title>The Genome Sequence of Loa loa.</title>
        <authorList>
            <consortium name="The Broad Institute Genome Sequencing Platform"/>
            <consortium name="Broad Institute Genome Sequencing Center for Infectious Disease"/>
            <person name="Nutman T.B."/>
            <person name="Fink D.L."/>
            <person name="Russ C."/>
            <person name="Young S."/>
            <person name="Zeng Q."/>
            <person name="Gargeya S."/>
            <person name="Alvarado L."/>
            <person name="Berlin A."/>
            <person name="Chapman S.B."/>
            <person name="Chen Z."/>
            <person name="Freedman E."/>
            <person name="Gellesch M."/>
            <person name="Goldberg J."/>
            <person name="Griggs A."/>
            <person name="Gujja S."/>
            <person name="Heilman E.R."/>
            <person name="Heiman D."/>
            <person name="Howarth C."/>
            <person name="Mehta T."/>
            <person name="Neiman D."/>
            <person name="Pearson M."/>
            <person name="Roberts A."/>
            <person name="Saif S."/>
            <person name="Shea T."/>
            <person name="Shenoy N."/>
            <person name="Sisk P."/>
            <person name="Stolte C."/>
            <person name="Sykes S."/>
            <person name="White J."/>
            <person name="Yandava C."/>
            <person name="Haas B."/>
            <person name="Henn M.R."/>
            <person name="Nusbaum C."/>
            <person name="Birren B."/>
        </authorList>
    </citation>
    <scope>NUCLEOTIDE SEQUENCE [LARGE SCALE GENOMIC DNA]</scope>
</reference>